<gene>
    <name evidence="1" type="ORF">S01H1_21647</name>
</gene>
<proteinExistence type="predicted"/>
<evidence type="ECO:0000313" key="1">
    <source>
        <dbReference type="EMBL" id="GAF96446.1"/>
    </source>
</evidence>
<name>X0UAV7_9ZZZZ</name>
<comment type="caution">
    <text evidence="1">The sequence shown here is derived from an EMBL/GenBank/DDBJ whole genome shotgun (WGS) entry which is preliminary data.</text>
</comment>
<dbReference type="InterPro" id="IPR016112">
    <property type="entry name" value="VP_dsDNA_II"/>
</dbReference>
<feature type="non-terminal residue" evidence="1">
    <location>
        <position position="90"/>
    </location>
</feature>
<dbReference type="SUPFAM" id="SSF49749">
    <property type="entry name" value="Group II dsDNA viruses VP"/>
    <property type="match status" value="1"/>
</dbReference>
<protein>
    <submittedName>
        <fullName evidence="1">Uncharacterized protein</fullName>
    </submittedName>
</protein>
<dbReference type="AlphaFoldDB" id="X0UAV7"/>
<accession>X0UAV7</accession>
<reference evidence="1" key="1">
    <citation type="journal article" date="2014" name="Front. Microbiol.">
        <title>High frequency of phylogenetically diverse reductive dehalogenase-homologous genes in deep subseafloor sedimentary metagenomes.</title>
        <authorList>
            <person name="Kawai M."/>
            <person name="Futagami T."/>
            <person name="Toyoda A."/>
            <person name="Takaki Y."/>
            <person name="Nishi S."/>
            <person name="Hori S."/>
            <person name="Arai W."/>
            <person name="Tsubouchi T."/>
            <person name="Morono Y."/>
            <person name="Uchiyama I."/>
            <person name="Ito T."/>
            <person name="Fujiyama A."/>
            <person name="Inagaki F."/>
            <person name="Takami H."/>
        </authorList>
    </citation>
    <scope>NUCLEOTIDE SEQUENCE</scope>
    <source>
        <strain evidence="1">Expedition CK06-06</strain>
    </source>
</reference>
<sequence>MPGGLLNIAAYGAENVILTGNPKKTFFNATYKKYTNFGLQRFRIDFEGQRTLNFNSQTEMIFKIPRYAELLWDTYLVVNLPDIWSPLYWT</sequence>
<organism evidence="1">
    <name type="scientific">marine sediment metagenome</name>
    <dbReference type="NCBI Taxonomy" id="412755"/>
    <lineage>
        <taxon>unclassified sequences</taxon>
        <taxon>metagenomes</taxon>
        <taxon>ecological metagenomes</taxon>
    </lineage>
</organism>
<dbReference type="Gene3D" id="2.70.9.10">
    <property type="entry name" value="Adenovirus Type 2 Hexon, domain 4"/>
    <property type="match status" value="1"/>
</dbReference>
<dbReference type="EMBL" id="BARS01012043">
    <property type="protein sequence ID" value="GAF96446.1"/>
    <property type="molecule type" value="Genomic_DNA"/>
</dbReference>